<protein>
    <submittedName>
        <fullName evidence="2">Uncharacterized protein</fullName>
    </submittedName>
</protein>
<keyword evidence="3" id="KW-1185">Reference proteome</keyword>
<organism evidence="2 3">
    <name type="scientific">Mauremys mutica</name>
    <name type="common">yellowpond turtle</name>
    <dbReference type="NCBI Taxonomy" id="74926"/>
    <lineage>
        <taxon>Eukaryota</taxon>
        <taxon>Metazoa</taxon>
        <taxon>Chordata</taxon>
        <taxon>Craniata</taxon>
        <taxon>Vertebrata</taxon>
        <taxon>Euteleostomi</taxon>
        <taxon>Archelosauria</taxon>
        <taxon>Testudinata</taxon>
        <taxon>Testudines</taxon>
        <taxon>Cryptodira</taxon>
        <taxon>Durocryptodira</taxon>
        <taxon>Testudinoidea</taxon>
        <taxon>Geoemydidae</taxon>
        <taxon>Geoemydinae</taxon>
        <taxon>Mauremys</taxon>
    </lineage>
</organism>
<accession>A0A9D4AXS8</accession>
<name>A0A9D4AXS8_9SAUR</name>
<evidence type="ECO:0000313" key="3">
    <source>
        <dbReference type="Proteomes" id="UP000827986"/>
    </source>
</evidence>
<evidence type="ECO:0000313" key="2">
    <source>
        <dbReference type="EMBL" id="KAH1180417.1"/>
    </source>
</evidence>
<evidence type="ECO:0000256" key="1">
    <source>
        <dbReference type="SAM" id="MobiDB-lite"/>
    </source>
</evidence>
<dbReference type="EMBL" id="JAHDVG010000470">
    <property type="protein sequence ID" value="KAH1180417.1"/>
    <property type="molecule type" value="Genomic_DNA"/>
</dbReference>
<sequence>MSSEAMKCLAWPRYTDVSPASERVRGLALVSLPLSLGRQQPHITRDCPEACSSVRQGTSRPVTIPMYRKLREEAWNWQKLPLLEISLESNMGFFGSAEARAESQRSLENVCAVLHNRLLGKSSKIVNRRKKQQGDRPKDSDNNMTLGQYPGSQHHQTVENFGETK</sequence>
<feature type="compositionally biased region" description="Polar residues" evidence="1">
    <location>
        <begin position="142"/>
        <end position="159"/>
    </location>
</feature>
<feature type="compositionally biased region" description="Basic and acidic residues" evidence="1">
    <location>
        <begin position="132"/>
        <end position="141"/>
    </location>
</feature>
<gene>
    <name evidence="2" type="ORF">KIL84_009253</name>
</gene>
<reference evidence="2" key="1">
    <citation type="submission" date="2021-09" db="EMBL/GenBank/DDBJ databases">
        <title>The genome of Mauremys mutica provides insights into the evolution of semi-aquatic lifestyle.</title>
        <authorList>
            <person name="Gong S."/>
            <person name="Gao Y."/>
        </authorList>
    </citation>
    <scope>NUCLEOTIDE SEQUENCE</scope>
    <source>
        <strain evidence="2">MM-2020</strain>
        <tissue evidence="2">Muscle</tissue>
    </source>
</reference>
<proteinExistence type="predicted"/>
<dbReference type="Proteomes" id="UP000827986">
    <property type="component" value="Unassembled WGS sequence"/>
</dbReference>
<comment type="caution">
    <text evidence="2">The sequence shown here is derived from an EMBL/GenBank/DDBJ whole genome shotgun (WGS) entry which is preliminary data.</text>
</comment>
<dbReference type="AlphaFoldDB" id="A0A9D4AXS8"/>
<feature type="region of interest" description="Disordered" evidence="1">
    <location>
        <begin position="123"/>
        <end position="165"/>
    </location>
</feature>